<gene>
    <name evidence="2" type="ORF">MEDL_48579</name>
</gene>
<evidence type="ECO:0000259" key="1">
    <source>
        <dbReference type="PROSITE" id="PS51745"/>
    </source>
</evidence>
<evidence type="ECO:0000313" key="2">
    <source>
        <dbReference type="EMBL" id="CAG2236049.1"/>
    </source>
</evidence>
<accession>A0A8S3TZZ5</accession>
<dbReference type="Proteomes" id="UP000683360">
    <property type="component" value="Unassembled WGS sequence"/>
</dbReference>
<dbReference type="OrthoDB" id="10203048at2759"/>
<feature type="domain" description="PB1" evidence="1">
    <location>
        <begin position="3"/>
        <end position="91"/>
    </location>
</feature>
<keyword evidence="3" id="KW-1185">Reference proteome</keyword>
<sequence>MDTTQVQVTYGPGKIRKFNIPETPCTYEELKSDIQCRIPSLVGKMFGIQYLDDEENWIIAVSDTCISEAFRCSREIEGTYMRRMKLRIFDGCSPQVSGFSTDKRDVMEPKCLFESSRDPVEAIESDCKRQLRKSVYRSPLQLLIDELEDEVHVKSVEFESAKEHLKSLEKKFTNPNIKIDKTKSQCGQCHMRLGHTKRNCELGVCEGPQMCNDLDKHDVEKKQFCDASTTVKNITKDLEKVKQNLHLKKQTYENTCDTFFSRVLPHLVNTNTDKYYPVGSFGLRQLSMGAIHPDIAILDKHYRGIIPKDLDSAARCFGQILEKYQKDNRGPTEKPKNPIQRFMEERGVEFPKFKTPQTTTTTTSSTVTSASAPPVQYMPTYGYYPMGPMPMPYQFNASPLMMNQRRMPVGSPLPMTVCNPTQSPSFGCTEMDTVGPDAFEDESEYIACLPPKKRKL</sequence>
<dbReference type="CDD" id="cd05992">
    <property type="entry name" value="PB1"/>
    <property type="match status" value="1"/>
</dbReference>
<dbReference type="AlphaFoldDB" id="A0A8S3TZZ5"/>
<comment type="caution">
    <text evidence="2">The sequence shown here is derived from an EMBL/GenBank/DDBJ whole genome shotgun (WGS) entry which is preliminary data.</text>
</comment>
<dbReference type="PROSITE" id="PS51745">
    <property type="entry name" value="PB1"/>
    <property type="match status" value="1"/>
</dbReference>
<protein>
    <recommendedName>
        <fullName evidence="1">PB1 domain-containing protein</fullName>
    </recommendedName>
</protein>
<dbReference type="SUPFAM" id="SSF54277">
    <property type="entry name" value="CAD &amp; PB1 domains"/>
    <property type="match status" value="1"/>
</dbReference>
<reference evidence="2" key="1">
    <citation type="submission" date="2021-03" db="EMBL/GenBank/DDBJ databases">
        <authorList>
            <person name="Bekaert M."/>
        </authorList>
    </citation>
    <scope>NUCLEOTIDE SEQUENCE</scope>
</reference>
<dbReference type="Gene3D" id="3.10.20.90">
    <property type="entry name" value="Phosphatidylinositol 3-kinase Catalytic Subunit, Chain A, domain 1"/>
    <property type="match status" value="1"/>
</dbReference>
<proteinExistence type="predicted"/>
<organism evidence="2 3">
    <name type="scientific">Mytilus edulis</name>
    <name type="common">Blue mussel</name>
    <dbReference type="NCBI Taxonomy" id="6550"/>
    <lineage>
        <taxon>Eukaryota</taxon>
        <taxon>Metazoa</taxon>
        <taxon>Spiralia</taxon>
        <taxon>Lophotrochozoa</taxon>
        <taxon>Mollusca</taxon>
        <taxon>Bivalvia</taxon>
        <taxon>Autobranchia</taxon>
        <taxon>Pteriomorphia</taxon>
        <taxon>Mytilida</taxon>
        <taxon>Mytiloidea</taxon>
        <taxon>Mytilidae</taxon>
        <taxon>Mytilinae</taxon>
        <taxon>Mytilus</taxon>
    </lineage>
</organism>
<evidence type="ECO:0000313" key="3">
    <source>
        <dbReference type="Proteomes" id="UP000683360"/>
    </source>
</evidence>
<dbReference type="InterPro" id="IPR053793">
    <property type="entry name" value="PB1-like"/>
</dbReference>
<name>A0A8S3TZZ5_MYTED</name>
<dbReference type="EMBL" id="CAJPWZ010002338">
    <property type="protein sequence ID" value="CAG2236049.1"/>
    <property type="molecule type" value="Genomic_DNA"/>
</dbReference>